<feature type="compositionally biased region" description="Basic and acidic residues" evidence="1">
    <location>
        <begin position="344"/>
        <end position="361"/>
    </location>
</feature>
<keyword evidence="3" id="KW-1185">Reference proteome</keyword>
<sequence length="403" mass="45155">MQTFKAQSLLQNAINSTPSGPVALNYTTTTLNDYYKGLGGGKSMLSASHYKSQLLMNTTSPAINQLNTTKFLSTTKKSANSQSQRKRVMSHSQLDDTMAQQVQVEPIGRFNNEPISFYSVLSKKRKSGNIPTTNLKSGSRSESRDGIQKALNQTTSQVINNLKNCQIQSDKLGQKCKMMATTLNSSKIIDKKKLTKRSGTKDSIPLQLKVREKVVDISYQQSVKNQLTRLQDQSKPNTLPITRTELKSPQNRTPNLQNICLGLAYLASSKLINRLKLQRNNELQYGMDALKREIAQNHIQIQSKHYDSSASPATTQFSKTGRIGRGKSESIHFIAQTKTVRSFRHNDRITEMNEGEHDTSDNGKNSTYGEDTLHTLALLERIQADPTLRKKLDQMISMLSNIQ</sequence>
<feature type="compositionally biased region" description="Polar residues" evidence="1">
    <location>
        <begin position="303"/>
        <end position="319"/>
    </location>
</feature>
<organism evidence="2 3">
    <name type="scientific">Halteria grandinella</name>
    <dbReference type="NCBI Taxonomy" id="5974"/>
    <lineage>
        <taxon>Eukaryota</taxon>
        <taxon>Sar</taxon>
        <taxon>Alveolata</taxon>
        <taxon>Ciliophora</taxon>
        <taxon>Intramacronucleata</taxon>
        <taxon>Spirotrichea</taxon>
        <taxon>Stichotrichia</taxon>
        <taxon>Sporadotrichida</taxon>
        <taxon>Halteriidae</taxon>
        <taxon>Halteria</taxon>
    </lineage>
</organism>
<evidence type="ECO:0000313" key="2">
    <source>
        <dbReference type="EMBL" id="TNV72715.1"/>
    </source>
</evidence>
<evidence type="ECO:0000256" key="1">
    <source>
        <dbReference type="SAM" id="MobiDB-lite"/>
    </source>
</evidence>
<name>A0A8J8NE37_HALGN</name>
<protein>
    <submittedName>
        <fullName evidence="2">Uncharacterized protein</fullName>
    </submittedName>
</protein>
<proteinExistence type="predicted"/>
<accession>A0A8J8NE37</accession>
<dbReference type="AlphaFoldDB" id="A0A8J8NE37"/>
<dbReference type="Proteomes" id="UP000785679">
    <property type="component" value="Unassembled WGS sequence"/>
</dbReference>
<dbReference type="EMBL" id="RRYP01021212">
    <property type="protein sequence ID" value="TNV72715.1"/>
    <property type="molecule type" value="Genomic_DNA"/>
</dbReference>
<gene>
    <name evidence="2" type="ORF">FGO68_gene17172</name>
</gene>
<evidence type="ECO:0000313" key="3">
    <source>
        <dbReference type="Proteomes" id="UP000785679"/>
    </source>
</evidence>
<feature type="region of interest" description="Disordered" evidence="1">
    <location>
        <begin position="303"/>
        <end position="325"/>
    </location>
</feature>
<reference evidence="2" key="1">
    <citation type="submission" date="2019-06" db="EMBL/GenBank/DDBJ databases">
        <authorList>
            <person name="Zheng W."/>
        </authorList>
    </citation>
    <scope>NUCLEOTIDE SEQUENCE</scope>
    <source>
        <strain evidence="2">QDHG01</strain>
    </source>
</reference>
<feature type="region of interest" description="Disordered" evidence="1">
    <location>
        <begin position="344"/>
        <end position="368"/>
    </location>
</feature>
<comment type="caution">
    <text evidence="2">The sequence shown here is derived from an EMBL/GenBank/DDBJ whole genome shotgun (WGS) entry which is preliminary data.</text>
</comment>